<dbReference type="Pfam" id="PF01534">
    <property type="entry name" value="Frizzled"/>
    <property type="match status" value="1"/>
</dbReference>
<sequence length="570" mass="63324">FQMILRIILLALSVITVAISAGQKCEPITIPLCMGIGYNHTSFPNSYGHEKQEEAGLEVHQFYPLVEYGCYKHLKFFLCTLYTPICQANYDKPILPCKEMCVQARDKCSPIMQQYGFRWPETLACEKLPSKDSQSVTGEICAAPPDTPSTKQPKKPTSVKTTRRPVIFDDTIPHRPEITTDCSCRCASPFVPSSLSSVGRVANCAYPCSAANIDQNERIFMNTWMTVWAAACITASTFTLLTFLIEPDRFQYPERPIFVLAFCQLMVAAGIAIRVYFGHESVACEQNALKNTSESSTSVCFAVFLLTYFFGMAASVWWVLLSLTWVLAAGSKWSSEAIASYSLHFHAVGWLLPAVQTAVVIAFNAIDGDPVTGLCYVGNTNVDHLRYFVLGPLVVYFIIGVLFLLFGFCSLWKLRSEMRTAHLGIDGAGRLTRLMSKIGVFSVLYTLPALVAILTHLYEQERRPLWEEAALCPCSRDAETPNPSIQLWLSLLKTASMLLLGCSTGFWVLSLKTFTSWKARFCCGQPGRASSTAKYQPAELIYAKSDCSAPTPHYYSTAPRHFGAYNGDKL</sequence>
<feature type="domain" description="G-protein coupled receptors family 2 profile 2" evidence="18">
    <location>
        <begin position="221"/>
        <end position="516"/>
    </location>
</feature>
<dbReference type="FunFam" id="1.10.2000.10:FF:000016">
    <property type="entry name" value="Frizzled"/>
    <property type="match status" value="1"/>
</dbReference>
<keyword evidence="12" id="KW-0325">Glycoprotein</keyword>
<dbReference type="PROSITE" id="PS50038">
    <property type="entry name" value="FZ"/>
    <property type="match status" value="1"/>
</dbReference>
<feature type="transmembrane region" description="Helical" evidence="15">
    <location>
        <begin position="301"/>
        <end position="327"/>
    </location>
</feature>
<dbReference type="GO" id="GO:0035567">
    <property type="term" value="P:non-canonical Wnt signaling pathway"/>
    <property type="evidence" value="ECO:0007669"/>
    <property type="project" value="TreeGrafter"/>
</dbReference>
<evidence type="ECO:0000313" key="19">
    <source>
        <dbReference type="EMBL" id="GMS80545.1"/>
    </source>
</evidence>
<evidence type="ECO:0000256" key="15">
    <source>
        <dbReference type="SAM" id="Phobius"/>
    </source>
</evidence>
<dbReference type="InterPro" id="IPR015526">
    <property type="entry name" value="Frizzled/SFRP"/>
</dbReference>
<dbReference type="Pfam" id="PF01392">
    <property type="entry name" value="Fz"/>
    <property type="match status" value="1"/>
</dbReference>
<feature type="chain" id="PRO_5043428233" evidence="16">
    <location>
        <begin position="21"/>
        <end position="570"/>
    </location>
</feature>
<evidence type="ECO:0000256" key="6">
    <source>
        <dbReference type="ARBA" id="ARBA00022692"/>
    </source>
</evidence>
<evidence type="ECO:0000256" key="8">
    <source>
        <dbReference type="ARBA" id="ARBA00022989"/>
    </source>
</evidence>
<evidence type="ECO:0000256" key="16">
    <source>
        <dbReference type="SAM" id="SignalP"/>
    </source>
</evidence>
<dbReference type="SMART" id="SM00063">
    <property type="entry name" value="FRI"/>
    <property type="match status" value="1"/>
</dbReference>
<feature type="transmembrane region" description="Helical" evidence="15">
    <location>
        <begin position="438"/>
        <end position="458"/>
    </location>
</feature>
<comment type="subcellular location">
    <subcellularLocation>
        <location evidence="1">Cell membrane</location>
        <topology evidence="1">Multi-pass membrane protein</topology>
    </subcellularLocation>
</comment>
<dbReference type="GO" id="GO:0042813">
    <property type="term" value="F:Wnt receptor activity"/>
    <property type="evidence" value="ECO:0007669"/>
    <property type="project" value="TreeGrafter"/>
</dbReference>
<organism evidence="19 20">
    <name type="scientific">Pristionchus entomophagus</name>
    <dbReference type="NCBI Taxonomy" id="358040"/>
    <lineage>
        <taxon>Eukaryota</taxon>
        <taxon>Metazoa</taxon>
        <taxon>Ecdysozoa</taxon>
        <taxon>Nematoda</taxon>
        <taxon>Chromadorea</taxon>
        <taxon>Rhabditida</taxon>
        <taxon>Rhabditina</taxon>
        <taxon>Diplogasteromorpha</taxon>
        <taxon>Diplogasteroidea</taxon>
        <taxon>Neodiplogasteridae</taxon>
        <taxon>Pristionchus</taxon>
    </lineage>
</organism>
<dbReference type="GO" id="GO:1905485">
    <property type="term" value="P:positive regulation of motor neuron migration"/>
    <property type="evidence" value="ECO:0007669"/>
    <property type="project" value="UniProtKB-ARBA"/>
</dbReference>
<dbReference type="GO" id="GO:0060070">
    <property type="term" value="P:canonical Wnt signaling pathway"/>
    <property type="evidence" value="ECO:0007669"/>
    <property type="project" value="TreeGrafter"/>
</dbReference>
<dbReference type="GO" id="GO:0097475">
    <property type="term" value="P:motor neuron migration"/>
    <property type="evidence" value="ECO:0007669"/>
    <property type="project" value="UniProtKB-ARBA"/>
</dbReference>
<keyword evidence="5" id="KW-0879">Wnt signaling pathway</keyword>
<keyword evidence="7 16" id="KW-0732">Signal</keyword>
<keyword evidence="4" id="KW-1003">Cell membrane</keyword>
<feature type="disulfide bond" evidence="13">
    <location>
        <begin position="70"/>
        <end position="108"/>
    </location>
</feature>
<dbReference type="PANTHER" id="PTHR11309">
    <property type="entry name" value="FRIZZLED"/>
    <property type="match status" value="1"/>
</dbReference>
<keyword evidence="10 13" id="KW-1015">Disulfide bond</keyword>
<dbReference type="GO" id="GO:0097402">
    <property type="term" value="P:neuroblast migration"/>
    <property type="evidence" value="ECO:0007669"/>
    <property type="project" value="UniProtKB-ARBA"/>
</dbReference>
<feature type="transmembrane region" description="Helical" evidence="15">
    <location>
        <begin position="224"/>
        <end position="245"/>
    </location>
</feature>
<keyword evidence="11" id="KW-0675">Receptor</keyword>
<evidence type="ECO:0000256" key="2">
    <source>
        <dbReference type="ARBA" id="ARBA00008077"/>
    </source>
</evidence>
<dbReference type="GO" id="GO:1904937">
    <property type="term" value="P:sensory neuron migration"/>
    <property type="evidence" value="ECO:0007669"/>
    <property type="project" value="UniProtKB-ARBA"/>
</dbReference>
<evidence type="ECO:0000256" key="9">
    <source>
        <dbReference type="ARBA" id="ARBA00023136"/>
    </source>
</evidence>
<evidence type="ECO:0000259" key="17">
    <source>
        <dbReference type="PROSITE" id="PS50038"/>
    </source>
</evidence>
<dbReference type="Gene3D" id="1.10.2000.10">
    <property type="entry name" value="Frizzled cysteine-rich domain"/>
    <property type="match status" value="1"/>
</dbReference>
<evidence type="ECO:0000256" key="11">
    <source>
        <dbReference type="ARBA" id="ARBA00023170"/>
    </source>
</evidence>
<feature type="signal peptide" evidence="16">
    <location>
        <begin position="1"/>
        <end position="20"/>
    </location>
</feature>
<evidence type="ECO:0000256" key="3">
    <source>
        <dbReference type="ARBA" id="ARBA00022473"/>
    </source>
</evidence>
<dbReference type="GO" id="GO:0017147">
    <property type="term" value="F:Wnt-protein binding"/>
    <property type="evidence" value="ECO:0007669"/>
    <property type="project" value="TreeGrafter"/>
</dbReference>
<protein>
    <submittedName>
        <fullName evidence="19">Uncharacterized protein</fullName>
    </submittedName>
</protein>
<dbReference type="InterPro" id="IPR036790">
    <property type="entry name" value="Frizzled_dom_sf"/>
</dbReference>
<feature type="disulfide bond" evidence="13">
    <location>
        <begin position="101"/>
        <end position="125"/>
    </location>
</feature>
<feature type="non-terminal residue" evidence="19">
    <location>
        <position position="1"/>
    </location>
</feature>
<dbReference type="PANTHER" id="PTHR11309:SF126">
    <property type="entry name" value="FRIZZLED-2"/>
    <property type="match status" value="1"/>
</dbReference>
<keyword evidence="20" id="KW-1185">Reference proteome</keyword>
<comment type="caution">
    <text evidence="13">Lacks conserved residue(s) required for the propagation of feature annotation.</text>
</comment>
<feature type="transmembrane region" description="Helical" evidence="15">
    <location>
        <begin position="386"/>
        <end position="412"/>
    </location>
</feature>
<dbReference type="InterPro" id="IPR020067">
    <property type="entry name" value="Frizzled_dom"/>
</dbReference>
<evidence type="ECO:0000256" key="13">
    <source>
        <dbReference type="PROSITE-ProRule" id="PRU00090"/>
    </source>
</evidence>
<reference evidence="19" key="1">
    <citation type="submission" date="2023-10" db="EMBL/GenBank/DDBJ databases">
        <title>Genome assembly of Pristionchus species.</title>
        <authorList>
            <person name="Yoshida K."/>
            <person name="Sommer R.J."/>
        </authorList>
    </citation>
    <scope>NUCLEOTIDE SEQUENCE</scope>
    <source>
        <strain evidence="19">RS0144</strain>
    </source>
</reference>
<name>A0AAV5SDN3_9BILA</name>
<keyword evidence="9 15" id="KW-0472">Membrane</keyword>
<evidence type="ECO:0000256" key="14">
    <source>
        <dbReference type="SAM" id="MobiDB-lite"/>
    </source>
</evidence>
<dbReference type="PROSITE" id="PS50261">
    <property type="entry name" value="G_PROTEIN_RECEP_F2_4"/>
    <property type="match status" value="1"/>
</dbReference>
<dbReference type="SUPFAM" id="SSF63501">
    <property type="entry name" value="Frizzled cysteine-rich domain"/>
    <property type="match status" value="1"/>
</dbReference>
<keyword evidence="3" id="KW-0217">Developmental protein</keyword>
<evidence type="ECO:0000256" key="7">
    <source>
        <dbReference type="ARBA" id="ARBA00022729"/>
    </source>
</evidence>
<dbReference type="PRINTS" id="PR00489">
    <property type="entry name" value="FRIZZLED"/>
</dbReference>
<accession>A0AAV5SDN3</accession>
<dbReference type="Gene3D" id="1.20.1070.10">
    <property type="entry name" value="Rhodopsin 7-helix transmembrane proteins"/>
    <property type="match status" value="1"/>
</dbReference>
<evidence type="ECO:0000259" key="18">
    <source>
        <dbReference type="PROSITE" id="PS50261"/>
    </source>
</evidence>
<feature type="disulfide bond" evidence="13">
    <location>
        <begin position="25"/>
        <end position="86"/>
    </location>
</feature>
<comment type="caution">
    <text evidence="19">The sequence shown here is derived from an EMBL/GenBank/DDBJ whole genome shotgun (WGS) entry which is preliminary data.</text>
</comment>
<evidence type="ECO:0000313" key="20">
    <source>
        <dbReference type="Proteomes" id="UP001432027"/>
    </source>
</evidence>
<dbReference type="SMART" id="SM01330">
    <property type="entry name" value="Frizzled"/>
    <property type="match status" value="1"/>
</dbReference>
<gene>
    <name evidence="19" type="ORF">PENTCL1PPCAC_2720</name>
</gene>
<feature type="transmembrane region" description="Helical" evidence="15">
    <location>
        <begin position="485"/>
        <end position="509"/>
    </location>
</feature>
<comment type="similarity">
    <text evidence="2">Belongs to the G-protein coupled receptor Fz/Smo family.</text>
</comment>
<dbReference type="GO" id="GO:0005886">
    <property type="term" value="C:plasma membrane"/>
    <property type="evidence" value="ECO:0007669"/>
    <property type="project" value="UniProtKB-SubCell"/>
</dbReference>
<evidence type="ECO:0000256" key="4">
    <source>
        <dbReference type="ARBA" id="ARBA00022475"/>
    </source>
</evidence>
<dbReference type="EMBL" id="BTSX01000001">
    <property type="protein sequence ID" value="GMS80545.1"/>
    <property type="molecule type" value="Genomic_DNA"/>
</dbReference>
<evidence type="ECO:0000256" key="1">
    <source>
        <dbReference type="ARBA" id="ARBA00004651"/>
    </source>
</evidence>
<evidence type="ECO:0000256" key="10">
    <source>
        <dbReference type="ARBA" id="ARBA00023157"/>
    </source>
</evidence>
<dbReference type="InterPro" id="IPR017981">
    <property type="entry name" value="GPCR_2-like_7TM"/>
</dbReference>
<evidence type="ECO:0000256" key="5">
    <source>
        <dbReference type="ARBA" id="ARBA00022687"/>
    </source>
</evidence>
<proteinExistence type="inferred from homology"/>
<feature type="region of interest" description="Disordered" evidence="14">
    <location>
        <begin position="139"/>
        <end position="160"/>
    </location>
</feature>
<feature type="transmembrane region" description="Helical" evidence="15">
    <location>
        <begin position="257"/>
        <end position="277"/>
    </location>
</feature>
<dbReference type="AlphaFoldDB" id="A0AAV5SDN3"/>
<dbReference type="InterPro" id="IPR000539">
    <property type="entry name" value="Frizzled/Smoothened_7TM"/>
</dbReference>
<feature type="domain" description="FZ" evidence="17">
    <location>
        <begin position="20"/>
        <end position="144"/>
    </location>
</feature>
<dbReference type="Proteomes" id="UP001432027">
    <property type="component" value="Unassembled WGS sequence"/>
</dbReference>
<keyword evidence="6 15" id="KW-0812">Transmembrane</keyword>
<feature type="disulfide bond" evidence="13">
    <location>
        <begin position="33"/>
        <end position="79"/>
    </location>
</feature>
<evidence type="ECO:0000256" key="12">
    <source>
        <dbReference type="ARBA" id="ARBA00023180"/>
    </source>
</evidence>
<keyword evidence="8 15" id="KW-1133">Transmembrane helix</keyword>